<dbReference type="STRING" id="1271860.SAMN05216174_102477"/>
<organism evidence="1 2">
    <name type="scientific">Actinokineospora iranica</name>
    <dbReference type="NCBI Taxonomy" id="1271860"/>
    <lineage>
        <taxon>Bacteria</taxon>
        <taxon>Bacillati</taxon>
        <taxon>Actinomycetota</taxon>
        <taxon>Actinomycetes</taxon>
        <taxon>Pseudonocardiales</taxon>
        <taxon>Pseudonocardiaceae</taxon>
        <taxon>Actinokineospora</taxon>
    </lineage>
</organism>
<dbReference type="EMBL" id="FMZZ01000002">
    <property type="protein sequence ID" value="SDC53085.1"/>
    <property type="molecule type" value="Genomic_DNA"/>
</dbReference>
<name>A0A1G6MDR0_9PSEU</name>
<accession>A0A1G6MDR0</accession>
<sequence length="41" mass="4418">MLPDEVRGHLLDCLTAPERLPDALPALREAAAALPAEEPVR</sequence>
<evidence type="ECO:0000313" key="2">
    <source>
        <dbReference type="Proteomes" id="UP000199501"/>
    </source>
</evidence>
<dbReference type="Proteomes" id="UP000199501">
    <property type="component" value="Unassembled WGS sequence"/>
</dbReference>
<keyword evidence="2" id="KW-1185">Reference proteome</keyword>
<evidence type="ECO:0000313" key="1">
    <source>
        <dbReference type="EMBL" id="SDC53085.1"/>
    </source>
</evidence>
<dbReference type="AlphaFoldDB" id="A0A1G6MDR0"/>
<protein>
    <submittedName>
        <fullName evidence="1">Uncharacterized protein</fullName>
    </submittedName>
</protein>
<reference evidence="2" key="1">
    <citation type="submission" date="2016-10" db="EMBL/GenBank/DDBJ databases">
        <authorList>
            <person name="Varghese N."/>
            <person name="Submissions S."/>
        </authorList>
    </citation>
    <scope>NUCLEOTIDE SEQUENCE [LARGE SCALE GENOMIC DNA]</scope>
    <source>
        <strain evidence="2">IBRC-M 10403</strain>
    </source>
</reference>
<gene>
    <name evidence="1" type="ORF">SAMN05216174_102477</name>
</gene>
<proteinExistence type="predicted"/>